<protein>
    <recommendedName>
        <fullName evidence="3">Methionine synthase</fullName>
    </recommendedName>
</protein>
<dbReference type="EMBL" id="CP121252">
    <property type="protein sequence ID" value="WFP15646.1"/>
    <property type="molecule type" value="Genomic_DNA"/>
</dbReference>
<evidence type="ECO:0000313" key="2">
    <source>
        <dbReference type="Proteomes" id="UP001219037"/>
    </source>
</evidence>
<evidence type="ECO:0000313" key="1">
    <source>
        <dbReference type="EMBL" id="WFP15646.1"/>
    </source>
</evidence>
<gene>
    <name evidence="1" type="ORF">P8192_09550</name>
</gene>
<dbReference type="RefSeq" id="WP_278156560.1">
    <property type="nucleotide sequence ID" value="NZ_CP121252.1"/>
</dbReference>
<proteinExistence type="predicted"/>
<organism evidence="1 2">
    <name type="scientific">Citricoccus muralis</name>
    <dbReference type="NCBI Taxonomy" id="169134"/>
    <lineage>
        <taxon>Bacteria</taxon>
        <taxon>Bacillati</taxon>
        <taxon>Actinomycetota</taxon>
        <taxon>Actinomycetes</taxon>
        <taxon>Micrococcales</taxon>
        <taxon>Micrococcaceae</taxon>
        <taxon>Citricoccus</taxon>
    </lineage>
</organism>
<reference evidence="1 2" key="1">
    <citation type="submission" date="2023-04" db="EMBL/GenBank/DDBJ databases">
        <title>Funneling lignin-derived compounds into biodiesel using alkali-halophilic Citricoccus sp. P2.</title>
        <authorList>
            <person name="Luo C.-B."/>
        </authorList>
    </citation>
    <scope>NUCLEOTIDE SEQUENCE [LARGE SCALE GENOMIC DNA]</scope>
    <source>
        <strain evidence="1 2">P2</strain>
    </source>
</reference>
<sequence>MSTHLITATAHGGLPGADPRAAAVWMLSELRDPHLPVLPELHAEGRSDTTGRSAVMLTELPVDRQPYGWRLVSAESVPARRAASWFGQGLDAFVDVAGEQGISVPRLGLRVLGPVSLMARLWLPGGERALRDHGARADIMASWADGVAAQLDRIHRLTGAKMHLVVAEPEALGALTGTIPTASGYRTVRSLDRSEVRTHWRAAVTALCRPRLAEDGLTLDAAGAGEDGQASQMLTRTLIEALPTPETLADQTPSRLSLGLPWAGFEQHGTHPALWDTIAELVESGYGADLMVPSELAQRPGVDPARLAQALQQRWDRLGLDPALLEAVRVCAPDLSQGAVGTAAVPRALDRVRQVAERASQPL</sequence>
<accession>A0ABY8H3Q2</accession>
<name>A0ABY8H3Q2_9MICC</name>
<keyword evidence="2" id="KW-1185">Reference proteome</keyword>
<dbReference type="Proteomes" id="UP001219037">
    <property type="component" value="Chromosome"/>
</dbReference>
<evidence type="ECO:0008006" key="3">
    <source>
        <dbReference type="Google" id="ProtNLM"/>
    </source>
</evidence>